<feature type="compositionally biased region" description="Basic and acidic residues" evidence="1">
    <location>
        <begin position="1"/>
        <end position="18"/>
    </location>
</feature>
<feature type="region of interest" description="Disordered" evidence="1">
    <location>
        <begin position="58"/>
        <end position="80"/>
    </location>
</feature>
<dbReference type="Proteomes" id="UP000266841">
    <property type="component" value="Unassembled WGS sequence"/>
</dbReference>
<sequence length="291" mass="31765">MDAHRPSNDAMRGSDPRQSKSKRRLRRTPPRVKVSRQRLDNDGDRGSYVEFLHFVRSPPGTTLDDVRKALSEKSREPRERTNLDDISSQLMAGLTVESSADKADARENFERIMESKYEDDDEIPNLDELSCCNSAIASDRGAPMLAGFHPSGNPALASKTSPADVLAWTALGMLMGNGKSSASLAPFSSTTKGASVFEDDEASMPSVEGAPEETADEAGTAALSADNEGTRRPPTQEVLLPEEEVPPCSTPQAVFVTAPPPESMRKPRGFVYRMKSEARRRLRVTGEGRRS</sequence>
<evidence type="ECO:0000256" key="1">
    <source>
        <dbReference type="SAM" id="MobiDB-lite"/>
    </source>
</evidence>
<feature type="region of interest" description="Disordered" evidence="1">
    <location>
        <begin position="200"/>
        <end position="268"/>
    </location>
</feature>
<organism evidence="2 3">
    <name type="scientific">Thalassiosira oceanica</name>
    <name type="common">Marine diatom</name>
    <dbReference type="NCBI Taxonomy" id="159749"/>
    <lineage>
        <taxon>Eukaryota</taxon>
        <taxon>Sar</taxon>
        <taxon>Stramenopiles</taxon>
        <taxon>Ochrophyta</taxon>
        <taxon>Bacillariophyta</taxon>
        <taxon>Coscinodiscophyceae</taxon>
        <taxon>Thalassiosirophycidae</taxon>
        <taxon>Thalassiosirales</taxon>
        <taxon>Thalassiosiraceae</taxon>
        <taxon>Thalassiosira</taxon>
    </lineage>
</organism>
<reference evidence="2 3" key="1">
    <citation type="journal article" date="2012" name="Genome Biol.">
        <title>Genome and low-iron response of an oceanic diatom adapted to chronic iron limitation.</title>
        <authorList>
            <person name="Lommer M."/>
            <person name="Specht M."/>
            <person name="Roy A.S."/>
            <person name="Kraemer L."/>
            <person name="Andreson R."/>
            <person name="Gutowska M.A."/>
            <person name="Wolf J."/>
            <person name="Bergner S.V."/>
            <person name="Schilhabel M.B."/>
            <person name="Klostermeier U.C."/>
            <person name="Beiko R.G."/>
            <person name="Rosenstiel P."/>
            <person name="Hippler M."/>
            <person name="Laroche J."/>
        </authorList>
    </citation>
    <scope>NUCLEOTIDE SEQUENCE [LARGE SCALE GENOMIC DNA]</scope>
    <source>
        <strain evidence="2 3">CCMP1005</strain>
    </source>
</reference>
<evidence type="ECO:0000313" key="3">
    <source>
        <dbReference type="Proteomes" id="UP000266841"/>
    </source>
</evidence>
<protein>
    <submittedName>
        <fullName evidence="2">Uncharacterized protein</fullName>
    </submittedName>
</protein>
<dbReference type="EMBL" id="AGNL01046831">
    <property type="protein sequence ID" value="EJK47573.1"/>
    <property type="molecule type" value="Genomic_DNA"/>
</dbReference>
<gene>
    <name evidence="2" type="ORF">THAOC_33697</name>
</gene>
<name>K0R3Q9_THAOC</name>
<feature type="region of interest" description="Disordered" evidence="1">
    <location>
        <begin position="1"/>
        <end position="44"/>
    </location>
</feature>
<proteinExistence type="predicted"/>
<feature type="compositionally biased region" description="Basic and acidic residues" evidence="1">
    <location>
        <begin position="64"/>
        <end position="80"/>
    </location>
</feature>
<keyword evidence="3" id="KW-1185">Reference proteome</keyword>
<accession>K0R3Q9</accession>
<dbReference type="AlphaFoldDB" id="K0R3Q9"/>
<feature type="compositionally biased region" description="Basic residues" evidence="1">
    <location>
        <begin position="19"/>
        <end position="36"/>
    </location>
</feature>
<evidence type="ECO:0000313" key="2">
    <source>
        <dbReference type="EMBL" id="EJK47573.1"/>
    </source>
</evidence>
<comment type="caution">
    <text evidence="2">The sequence shown here is derived from an EMBL/GenBank/DDBJ whole genome shotgun (WGS) entry which is preliminary data.</text>
</comment>